<feature type="compositionally biased region" description="Basic and acidic residues" evidence="1">
    <location>
        <begin position="35"/>
        <end position="58"/>
    </location>
</feature>
<keyword evidence="3" id="KW-1185">Reference proteome</keyword>
<evidence type="ECO:0000313" key="2">
    <source>
        <dbReference type="EMBL" id="KAF5835192.1"/>
    </source>
</evidence>
<feature type="region of interest" description="Disordered" evidence="1">
    <location>
        <begin position="34"/>
        <end position="86"/>
    </location>
</feature>
<organism evidence="2 3">
    <name type="scientific">Dunaliella salina</name>
    <name type="common">Green alga</name>
    <name type="synonym">Protococcus salinus</name>
    <dbReference type="NCBI Taxonomy" id="3046"/>
    <lineage>
        <taxon>Eukaryota</taxon>
        <taxon>Viridiplantae</taxon>
        <taxon>Chlorophyta</taxon>
        <taxon>core chlorophytes</taxon>
        <taxon>Chlorophyceae</taxon>
        <taxon>CS clade</taxon>
        <taxon>Chlamydomonadales</taxon>
        <taxon>Dunaliellaceae</taxon>
        <taxon>Dunaliella</taxon>
    </lineage>
</organism>
<dbReference type="Proteomes" id="UP000815325">
    <property type="component" value="Unassembled WGS sequence"/>
</dbReference>
<comment type="caution">
    <text evidence="2">The sequence shown here is derived from an EMBL/GenBank/DDBJ whole genome shotgun (WGS) entry which is preliminary data.</text>
</comment>
<sequence length="206" mass="22733">MYSQSGQLMPYEQQLAVSESTAKFAAAIAIRKQRAAAEQRRKDRETHHHRDLWAKQPHDGPYYKVDSSSQKAAQHNQLVPDPTRQPHLRHEDLLGYEHVPHKGPTTNFVGNAMTMGAVDLIHAELKAIQQVPAGGKELEGVGNSSTPKIGKSLCTPMEAPTPTSSPPPVTSVLSQRSVQEASEGKEYDGTVAFRKLWSRLHEQGKV</sequence>
<feature type="region of interest" description="Disordered" evidence="1">
    <location>
        <begin position="158"/>
        <end position="185"/>
    </location>
</feature>
<gene>
    <name evidence="2" type="ORF">DUNSADRAFT_7782</name>
</gene>
<protein>
    <submittedName>
        <fullName evidence="2">Uncharacterized protein</fullName>
    </submittedName>
</protein>
<feature type="compositionally biased region" description="Polar residues" evidence="1">
    <location>
        <begin position="66"/>
        <end position="77"/>
    </location>
</feature>
<name>A0ABQ7GKP7_DUNSA</name>
<evidence type="ECO:0000256" key="1">
    <source>
        <dbReference type="SAM" id="MobiDB-lite"/>
    </source>
</evidence>
<dbReference type="EMBL" id="MU069718">
    <property type="protein sequence ID" value="KAF5835192.1"/>
    <property type="molecule type" value="Genomic_DNA"/>
</dbReference>
<proteinExistence type="predicted"/>
<reference evidence="2" key="1">
    <citation type="submission" date="2017-08" db="EMBL/GenBank/DDBJ databases">
        <authorList>
            <person name="Polle J.E."/>
            <person name="Barry K."/>
            <person name="Cushman J."/>
            <person name="Schmutz J."/>
            <person name="Tran D."/>
            <person name="Hathwaick L.T."/>
            <person name="Yim W.C."/>
            <person name="Jenkins J."/>
            <person name="Mckie-Krisberg Z.M."/>
            <person name="Prochnik S."/>
            <person name="Lindquist E."/>
            <person name="Dockter R.B."/>
            <person name="Adam C."/>
            <person name="Molina H."/>
            <person name="Bunkerborg J."/>
            <person name="Jin E."/>
            <person name="Buchheim M."/>
            <person name="Magnuson J."/>
        </authorList>
    </citation>
    <scope>NUCLEOTIDE SEQUENCE</scope>
    <source>
        <strain evidence="2">CCAP 19/18</strain>
    </source>
</reference>
<accession>A0ABQ7GKP7</accession>
<evidence type="ECO:0000313" key="3">
    <source>
        <dbReference type="Proteomes" id="UP000815325"/>
    </source>
</evidence>